<feature type="region of interest" description="Disordered" evidence="1">
    <location>
        <begin position="13"/>
        <end position="47"/>
    </location>
</feature>
<comment type="caution">
    <text evidence="2">The sequence shown here is derived from an EMBL/GenBank/DDBJ whole genome shotgun (WGS) entry which is preliminary data.</text>
</comment>
<organism evidence="2 3">
    <name type="scientific">Podospora didyma</name>
    <dbReference type="NCBI Taxonomy" id="330526"/>
    <lineage>
        <taxon>Eukaryota</taxon>
        <taxon>Fungi</taxon>
        <taxon>Dikarya</taxon>
        <taxon>Ascomycota</taxon>
        <taxon>Pezizomycotina</taxon>
        <taxon>Sordariomycetes</taxon>
        <taxon>Sordariomycetidae</taxon>
        <taxon>Sordariales</taxon>
        <taxon>Podosporaceae</taxon>
        <taxon>Podospora</taxon>
    </lineage>
</organism>
<dbReference type="Proteomes" id="UP001285441">
    <property type="component" value="Unassembled WGS sequence"/>
</dbReference>
<keyword evidence="3" id="KW-1185">Reference proteome</keyword>
<name>A0AAE0U4I9_9PEZI</name>
<dbReference type="EMBL" id="JAULSW010000002">
    <property type="protein sequence ID" value="KAK3390219.1"/>
    <property type="molecule type" value="Genomic_DNA"/>
</dbReference>
<feature type="compositionally biased region" description="Pro residues" evidence="1">
    <location>
        <begin position="22"/>
        <end position="38"/>
    </location>
</feature>
<gene>
    <name evidence="2" type="ORF">B0H63DRAFT_108654</name>
</gene>
<reference evidence="2" key="2">
    <citation type="submission" date="2023-06" db="EMBL/GenBank/DDBJ databases">
        <authorList>
            <consortium name="Lawrence Berkeley National Laboratory"/>
            <person name="Haridas S."/>
            <person name="Hensen N."/>
            <person name="Bonometti L."/>
            <person name="Westerberg I."/>
            <person name="Brannstrom I.O."/>
            <person name="Guillou S."/>
            <person name="Cros-Aarteil S."/>
            <person name="Calhoun S."/>
            <person name="Kuo A."/>
            <person name="Mondo S."/>
            <person name="Pangilinan J."/>
            <person name="Riley R."/>
            <person name="LaButti K."/>
            <person name="Andreopoulos B."/>
            <person name="Lipzen A."/>
            <person name="Chen C."/>
            <person name="Yanf M."/>
            <person name="Daum C."/>
            <person name="Ng V."/>
            <person name="Clum A."/>
            <person name="Steindorff A."/>
            <person name="Ohm R."/>
            <person name="Martin F."/>
            <person name="Silar P."/>
            <person name="Natvig D."/>
            <person name="Lalanne C."/>
            <person name="Gautier V."/>
            <person name="Ament-velasquez S.L."/>
            <person name="Kruys A."/>
            <person name="Hutchinson M.I."/>
            <person name="Powell A.J."/>
            <person name="Barry K."/>
            <person name="Miller A.N."/>
            <person name="Grigoriev I.V."/>
            <person name="Debuchy R."/>
            <person name="Gladieux P."/>
            <person name="Thoren M.H."/>
            <person name="Johannesson H."/>
        </authorList>
    </citation>
    <scope>NUCLEOTIDE SEQUENCE</scope>
    <source>
        <strain evidence="2">CBS 232.78</strain>
    </source>
</reference>
<evidence type="ECO:0000256" key="1">
    <source>
        <dbReference type="SAM" id="MobiDB-lite"/>
    </source>
</evidence>
<accession>A0AAE0U4I9</accession>
<evidence type="ECO:0000313" key="2">
    <source>
        <dbReference type="EMBL" id="KAK3390219.1"/>
    </source>
</evidence>
<protein>
    <submittedName>
        <fullName evidence="2">Uncharacterized protein</fullName>
    </submittedName>
</protein>
<evidence type="ECO:0000313" key="3">
    <source>
        <dbReference type="Proteomes" id="UP001285441"/>
    </source>
</evidence>
<dbReference type="AlphaFoldDB" id="A0AAE0U4I9"/>
<reference evidence="2" key="1">
    <citation type="journal article" date="2023" name="Mol. Phylogenet. Evol.">
        <title>Genome-scale phylogeny and comparative genomics of the fungal order Sordariales.</title>
        <authorList>
            <person name="Hensen N."/>
            <person name="Bonometti L."/>
            <person name="Westerberg I."/>
            <person name="Brannstrom I.O."/>
            <person name="Guillou S."/>
            <person name="Cros-Aarteil S."/>
            <person name="Calhoun S."/>
            <person name="Haridas S."/>
            <person name="Kuo A."/>
            <person name="Mondo S."/>
            <person name="Pangilinan J."/>
            <person name="Riley R."/>
            <person name="LaButti K."/>
            <person name="Andreopoulos B."/>
            <person name="Lipzen A."/>
            <person name="Chen C."/>
            <person name="Yan M."/>
            <person name="Daum C."/>
            <person name="Ng V."/>
            <person name="Clum A."/>
            <person name="Steindorff A."/>
            <person name="Ohm R.A."/>
            <person name="Martin F."/>
            <person name="Silar P."/>
            <person name="Natvig D.O."/>
            <person name="Lalanne C."/>
            <person name="Gautier V."/>
            <person name="Ament-Velasquez S.L."/>
            <person name="Kruys A."/>
            <person name="Hutchinson M.I."/>
            <person name="Powell A.J."/>
            <person name="Barry K."/>
            <person name="Miller A.N."/>
            <person name="Grigoriev I.V."/>
            <person name="Debuchy R."/>
            <person name="Gladieux P."/>
            <person name="Hiltunen Thoren M."/>
            <person name="Johannesson H."/>
        </authorList>
    </citation>
    <scope>NUCLEOTIDE SEQUENCE</scope>
    <source>
        <strain evidence="2">CBS 232.78</strain>
    </source>
</reference>
<sequence>MYSAPYGYPNVAAGGPPFNGGAPPPQNNPHLQPGPSPNQPQQMMYNTQQFPMAAQGAHFPAGSNPAMMGGAGPAGMMQNTAMHHMAANGPSKLVWLLSSLAPPIPSTLCRHLLSSPTIHCCTNL</sequence>
<proteinExistence type="predicted"/>